<dbReference type="EMBL" id="CAKXAJ010009000">
    <property type="protein sequence ID" value="CAH2211043.1"/>
    <property type="molecule type" value="Genomic_DNA"/>
</dbReference>
<feature type="region of interest" description="Disordered" evidence="1">
    <location>
        <begin position="294"/>
        <end position="318"/>
    </location>
</feature>
<sequence length="615" mass="69796">MKKDRGDQIKKNVKPKAVPKIDAEATKDFVKDRGDSVPKTVGEKFNPRETKHNDLNNHLVKKSVDFVAVRGVPKYTKNILKNVQHSEAISLDKSVSNDRKQNEPEGLYRCAQKQIKPKGLDLSVPKITKRNEPKSSEKSGPNDTIKPIKPKDLDKSAANNIKLNEPKSLDKCAPGKGNSLLIPLNTKSIKSKNLVEKYGPVESVNTKHNEILSRRSKKLHPISLVTDKGDSKTVKDKKLKSTKHDEVQNMDESKNIVYVAKKNVVKTEKHVSRLLDVDEKKRIREKYTFKPNAKAKNNKIDVNSNLEDSPVEDNNEKSRKRPIITTIVAKNDATKVYKAVSFAKQKRELSDKVLIKHININIPNDALAEYPKIPALPKPTYEDNLKENMKNPKKSQNNDKNLIKNMKTPNISQVNDENLLRNMKKLMTHLSSAGSLVNNTKTTNVLDSNNPNLTKNPKISTDTLLGTSKITKLLQCEAIGMKKFAKAPKIIQNNNSVSRTSVRTKISKKDKRKRLKCKLSRFSLSPESASPETEVAKWAPNSIDEHTKPYYEAWVTPTLSAVSRDPKKDKLYHENQKLIKTLKKLMERESESYELIHENYMDARFTGKIKINHRQ</sequence>
<accession>A0A8S4QN50</accession>
<feature type="region of interest" description="Disordered" evidence="1">
    <location>
        <begin position="32"/>
        <end position="56"/>
    </location>
</feature>
<reference evidence="2" key="1">
    <citation type="submission" date="2022-03" db="EMBL/GenBank/DDBJ databases">
        <authorList>
            <person name="Lindestad O."/>
        </authorList>
    </citation>
    <scope>NUCLEOTIDE SEQUENCE</scope>
</reference>
<evidence type="ECO:0000313" key="2">
    <source>
        <dbReference type="EMBL" id="CAH2211043.1"/>
    </source>
</evidence>
<protein>
    <submittedName>
        <fullName evidence="2">Jg21919 protein</fullName>
    </submittedName>
</protein>
<feature type="region of interest" description="Disordered" evidence="1">
    <location>
        <begin position="91"/>
        <end position="156"/>
    </location>
</feature>
<gene>
    <name evidence="2" type="primary">jg21919</name>
    <name evidence="2" type="ORF">PAEG_LOCUS2889</name>
</gene>
<dbReference type="Proteomes" id="UP000838756">
    <property type="component" value="Unassembled WGS sequence"/>
</dbReference>
<name>A0A8S4QN50_9NEOP</name>
<evidence type="ECO:0000256" key="1">
    <source>
        <dbReference type="SAM" id="MobiDB-lite"/>
    </source>
</evidence>
<comment type="caution">
    <text evidence="2">The sequence shown here is derived from an EMBL/GenBank/DDBJ whole genome shotgun (WGS) entry which is preliminary data.</text>
</comment>
<proteinExistence type="predicted"/>
<evidence type="ECO:0000313" key="3">
    <source>
        <dbReference type="Proteomes" id="UP000838756"/>
    </source>
</evidence>
<keyword evidence="3" id="KW-1185">Reference proteome</keyword>
<dbReference type="OrthoDB" id="6922652at2759"/>
<dbReference type="AlphaFoldDB" id="A0A8S4QN50"/>
<feature type="compositionally biased region" description="Basic and acidic residues" evidence="1">
    <location>
        <begin position="32"/>
        <end position="55"/>
    </location>
</feature>
<feature type="region of interest" description="Disordered" evidence="1">
    <location>
        <begin position="381"/>
        <end position="410"/>
    </location>
</feature>
<organism evidence="2 3">
    <name type="scientific">Pararge aegeria aegeria</name>
    <dbReference type="NCBI Taxonomy" id="348720"/>
    <lineage>
        <taxon>Eukaryota</taxon>
        <taxon>Metazoa</taxon>
        <taxon>Ecdysozoa</taxon>
        <taxon>Arthropoda</taxon>
        <taxon>Hexapoda</taxon>
        <taxon>Insecta</taxon>
        <taxon>Pterygota</taxon>
        <taxon>Neoptera</taxon>
        <taxon>Endopterygota</taxon>
        <taxon>Lepidoptera</taxon>
        <taxon>Glossata</taxon>
        <taxon>Ditrysia</taxon>
        <taxon>Papilionoidea</taxon>
        <taxon>Nymphalidae</taxon>
        <taxon>Satyrinae</taxon>
        <taxon>Satyrini</taxon>
        <taxon>Parargina</taxon>
        <taxon>Pararge</taxon>
    </lineage>
</organism>
<feature type="compositionally biased region" description="Basic and acidic residues" evidence="1">
    <location>
        <begin position="381"/>
        <end position="390"/>
    </location>
</feature>